<keyword evidence="1" id="KW-0732">Signal</keyword>
<dbReference type="AlphaFoldDB" id="R4WD16"/>
<sequence length="218" mass="24365">MMLGYTVLLAVLTLGAGAGQQDYNNVIDDFIAKSNDVLKRNGHNIYKLDDIETTFAFGPKGLERGRFAAHDGLVTGLATIKRVGDVKYTPASNSFILDLDWSYDKLSFSYKQFQLHYSADLSGGIEMRFPELSGTMQITVNWTKNSGCEAELTGAKIHSLGKPLYIFTADQIPQDFRYNVLKWVMQTFQTPGDKIVEGQMLDALRQNLNLADFCNLTQ</sequence>
<proteinExistence type="evidence at transcript level"/>
<evidence type="ECO:0000256" key="1">
    <source>
        <dbReference type="SAM" id="SignalP"/>
    </source>
</evidence>
<dbReference type="Gene3D" id="3.15.10.50">
    <property type="match status" value="1"/>
</dbReference>
<evidence type="ECO:0000313" key="2">
    <source>
        <dbReference type="EMBL" id="BAN20334.1"/>
    </source>
</evidence>
<feature type="chain" id="PRO_5004372325" evidence="1">
    <location>
        <begin position="20"/>
        <end position="218"/>
    </location>
</feature>
<protein>
    <submittedName>
        <fullName evidence="2">Uncharacterized protein</fullName>
    </submittedName>
</protein>
<feature type="signal peptide" evidence="1">
    <location>
        <begin position="1"/>
        <end position="19"/>
    </location>
</feature>
<dbReference type="EMBL" id="AK417119">
    <property type="protein sequence ID" value="BAN20334.1"/>
    <property type="molecule type" value="mRNA"/>
</dbReference>
<name>R4WD16_RIPPE</name>
<accession>R4WD16</accession>
<reference evidence="2" key="1">
    <citation type="journal article" date="2013" name="PLoS ONE">
        <title>Gene expression in gut symbiotic organ of stinkbug affected by extracellular bacterial symbiont.</title>
        <authorList>
            <person name="Futahashi R."/>
            <person name="Tanaka K."/>
            <person name="Tanahashi M."/>
            <person name="Nikoh N."/>
            <person name="Kikuchi Y."/>
            <person name="Lee B.L."/>
            <person name="Fukatsu T."/>
        </authorList>
    </citation>
    <scope>NUCLEOTIDE SEQUENCE</scope>
    <source>
        <tissue evidence="2">Midgut</tissue>
    </source>
</reference>
<organism evidence="2">
    <name type="scientific">Riptortus pedestris</name>
    <name type="common">Bean bug</name>
    <dbReference type="NCBI Taxonomy" id="329032"/>
    <lineage>
        <taxon>Eukaryota</taxon>
        <taxon>Metazoa</taxon>
        <taxon>Ecdysozoa</taxon>
        <taxon>Arthropoda</taxon>
        <taxon>Hexapoda</taxon>
        <taxon>Insecta</taxon>
        <taxon>Pterygota</taxon>
        <taxon>Neoptera</taxon>
        <taxon>Paraneoptera</taxon>
        <taxon>Hemiptera</taxon>
        <taxon>Heteroptera</taxon>
        <taxon>Panheteroptera</taxon>
        <taxon>Pentatomomorpha</taxon>
        <taxon>Coreoidea</taxon>
        <taxon>Alydidae</taxon>
        <taxon>Riptortus</taxon>
    </lineage>
</organism>
<dbReference type="InterPro" id="IPR038602">
    <property type="entry name" value="Mite_allergen_7_sf"/>
</dbReference>